<feature type="non-terminal residue" evidence="1">
    <location>
        <position position="95"/>
    </location>
</feature>
<reference evidence="1" key="2">
    <citation type="submission" date="2016-06" db="EMBL/GenBank/DDBJ databases">
        <title>The genome of a short-lived fish provides insights into sex chromosome evolution and the genetic control of aging.</title>
        <authorList>
            <person name="Reichwald K."/>
            <person name="Felder M."/>
            <person name="Petzold A."/>
            <person name="Koch P."/>
            <person name="Groth M."/>
            <person name="Platzer M."/>
        </authorList>
    </citation>
    <scope>NUCLEOTIDE SEQUENCE</scope>
    <source>
        <tissue evidence="1">Brain</tissue>
    </source>
</reference>
<protein>
    <submittedName>
        <fullName evidence="1">Presenilin associated, rhomboid-like a</fullName>
    </submittedName>
</protein>
<reference evidence="1" key="1">
    <citation type="submission" date="2016-05" db="EMBL/GenBank/DDBJ databases">
        <authorList>
            <person name="Lavstsen T."/>
            <person name="Jespersen J.S."/>
        </authorList>
    </citation>
    <scope>NUCLEOTIDE SEQUENCE</scope>
    <source>
        <tissue evidence="1">Brain</tissue>
    </source>
</reference>
<gene>
    <name evidence="1" type="primary">PARLA</name>
</gene>
<evidence type="ECO:0000313" key="1">
    <source>
        <dbReference type="EMBL" id="SBR52350.1"/>
    </source>
</evidence>
<dbReference type="AlphaFoldDB" id="A0A1A8M5K7"/>
<organism evidence="1">
    <name type="scientific">Nothobranchius pienaari</name>
    <dbReference type="NCBI Taxonomy" id="704102"/>
    <lineage>
        <taxon>Eukaryota</taxon>
        <taxon>Metazoa</taxon>
        <taxon>Chordata</taxon>
        <taxon>Craniata</taxon>
        <taxon>Vertebrata</taxon>
        <taxon>Euteleostomi</taxon>
        <taxon>Actinopterygii</taxon>
        <taxon>Neopterygii</taxon>
        <taxon>Teleostei</taxon>
        <taxon>Neoteleostei</taxon>
        <taxon>Acanthomorphata</taxon>
        <taxon>Ovalentaria</taxon>
        <taxon>Atherinomorphae</taxon>
        <taxon>Cyprinodontiformes</taxon>
        <taxon>Nothobranchiidae</taxon>
        <taxon>Nothobranchius</taxon>
    </lineage>
</organism>
<name>A0A1A8M5K7_9TELE</name>
<dbReference type="EMBL" id="HAEF01011444">
    <property type="protein sequence ID" value="SBR52350.1"/>
    <property type="molecule type" value="Transcribed_RNA"/>
</dbReference>
<feature type="non-terminal residue" evidence="1">
    <location>
        <position position="1"/>
    </location>
</feature>
<accession>A0A1A8M5K7</accession>
<sequence>VSMSECTVELFCGTSRHVTSLKVANLCVSSGSQSACGYRYSRAHVGMAAVRPCCSSWRSPLWSMVCCIWSQTALEAEGASREAVAQHALLSLQRV</sequence>
<proteinExistence type="predicted"/>